<name>A0A1J5TSH7_9ARCH</name>
<protein>
    <recommendedName>
        <fullName evidence="2">CARDB domain-containing protein</fullName>
    </recommendedName>
</protein>
<evidence type="ECO:0000313" key="4">
    <source>
        <dbReference type="Proteomes" id="UP000183615"/>
    </source>
</evidence>
<evidence type="ECO:0000256" key="1">
    <source>
        <dbReference type="SAM" id="MobiDB-lite"/>
    </source>
</evidence>
<proteinExistence type="predicted"/>
<gene>
    <name evidence="3" type="ORF">BET99_00320</name>
</gene>
<dbReference type="EMBL" id="MIYZ01000001">
    <property type="protein sequence ID" value="OIR23139.1"/>
    <property type="molecule type" value="Genomic_DNA"/>
</dbReference>
<comment type="caution">
    <text evidence="3">The sequence shown here is derived from an EMBL/GenBank/DDBJ whole genome shotgun (WGS) entry which is preliminary data.</text>
</comment>
<evidence type="ECO:0000259" key="2">
    <source>
        <dbReference type="Pfam" id="PF07705"/>
    </source>
</evidence>
<feature type="domain" description="CARDB" evidence="2">
    <location>
        <begin position="318"/>
        <end position="383"/>
    </location>
</feature>
<dbReference type="Pfam" id="PF07705">
    <property type="entry name" value="CARDB"/>
    <property type="match status" value="1"/>
</dbReference>
<sequence>MRIFGVVAAFFFFSIVFLTLNASSEVYHFDNLTVAEEEVRTFTDDHIWLQGDILIDGEITFENCSLNVNRTLDLTTSEIRIKPGGQLNIYNTTISTMEFDSNSGVENESIISPYTLVLNESSLSIYNSNIYYGMIWLVGGDAEITGLVLDGFNMVNYGIFSEDTNLKASSVSIRNYTQGLRSIGANPDLQSIFYYNCGIQMTQEWWITFSPFDNSTGLPISGFEVRQWEGERMIGTWNWAKEYEIDSFGQKIEHTAKFTFYLNLYFGYIDVPWEGRIFDNTDIIQNFNLNHTHVSLDSPVIFVDDEVLGAGEKAPKWSNVNFSVIITNPTDINFYNFNLNLLINGNSGYSTTVVSLDSNISQRANVSWKASVEGPMSFGVQADIFDDLPNVSNHKITVYRFLQVETDDDANVKSSGSWTALLAIFTLMSLCSYIIYTGMEEEVITSDSEDISTSEKSVSEDEDLREMAISEEIEDEKDLE</sequence>
<dbReference type="InterPro" id="IPR011635">
    <property type="entry name" value="CARDB"/>
</dbReference>
<organism evidence="3 4">
    <name type="scientific">Marine Group III euryarchaeote CG-Epi2</name>
    <dbReference type="NCBI Taxonomy" id="1888996"/>
    <lineage>
        <taxon>Archaea</taxon>
        <taxon>Methanobacteriati</taxon>
        <taxon>Thermoplasmatota</taxon>
        <taxon>Thermoplasmata</taxon>
        <taxon>Candidatus Thermoprofundales</taxon>
    </lineage>
</organism>
<feature type="region of interest" description="Disordered" evidence="1">
    <location>
        <begin position="445"/>
        <end position="480"/>
    </location>
</feature>
<dbReference type="InterPro" id="IPR013783">
    <property type="entry name" value="Ig-like_fold"/>
</dbReference>
<feature type="compositionally biased region" description="Acidic residues" evidence="1">
    <location>
        <begin position="460"/>
        <end position="480"/>
    </location>
</feature>
<dbReference type="AlphaFoldDB" id="A0A1J5TSH7"/>
<reference evidence="3 4" key="1">
    <citation type="submission" date="2016-08" db="EMBL/GenBank/DDBJ databases">
        <title>New Insights into Marine Group III Euryarchaeota, from dark to light.</title>
        <authorList>
            <person name="Haro-Moreno J.M."/>
            <person name="Rodriguez-Valera F."/>
            <person name="Lopez-Garcia P."/>
            <person name="Moreira D."/>
            <person name="Martin-Cuadrado A.B."/>
        </authorList>
    </citation>
    <scope>NUCLEOTIDE SEQUENCE [LARGE SCALE GENOMIC DNA]</scope>
    <source>
        <strain evidence="3">CG-Epi2</strain>
    </source>
</reference>
<dbReference type="Proteomes" id="UP000183615">
    <property type="component" value="Unassembled WGS sequence"/>
</dbReference>
<accession>A0A1J5TSH7</accession>
<dbReference type="Gene3D" id="2.60.40.10">
    <property type="entry name" value="Immunoglobulins"/>
    <property type="match status" value="1"/>
</dbReference>
<evidence type="ECO:0000313" key="3">
    <source>
        <dbReference type="EMBL" id="OIR23139.1"/>
    </source>
</evidence>